<organism evidence="3 4">
    <name type="scientific">Echinimonas agarilytica</name>
    <dbReference type="NCBI Taxonomy" id="1215918"/>
    <lineage>
        <taxon>Bacteria</taxon>
        <taxon>Pseudomonadati</taxon>
        <taxon>Pseudomonadota</taxon>
        <taxon>Gammaproteobacteria</taxon>
        <taxon>Alteromonadales</taxon>
        <taxon>Echinimonadaceae</taxon>
        <taxon>Echinimonas</taxon>
    </lineage>
</organism>
<accession>A0AA42B8D9</accession>
<feature type="chain" id="PRO_5041259326" evidence="1">
    <location>
        <begin position="21"/>
        <end position="229"/>
    </location>
</feature>
<evidence type="ECO:0000313" key="4">
    <source>
        <dbReference type="Proteomes" id="UP001165393"/>
    </source>
</evidence>
<name>A0AA42B8D9_9GAMM</name>
<protein>
    <submittedName>
        <fullName evidence="3">PEP-CTERM sorting domain-containing protein</fullName>
    </submittedName>
</protein>
<evidence type="ECO:0000313" key="3">
    <source>
        <dbReference type="EMBL" id="MCM2680096.1"/>
    </source>
</evidence>
<comment type="caution">
    <text evidence="3">The sequence shown here is derived from an EMBL/GenBank/DDBJ whole genome shotgun (WGS) entry which is preliminary data.</text>
</comment>
<keyword evidence="4" id="KW-1185">Reference proteome</keyword>
<reference evidence="3 4" key="1">
    <citation type="journal article" date="2013" name="Antonie Van Leeuwenhoek">
        <title>Echinimonas agarilytica gen. nov., sp. nov., a new gammaproteobacterium isolated from the sea urchin Strongylocentrotus intermedius.</title>
        <authorList>
            <person name="Nedashkovskaya O.I."/>
            <person name="Stenkova A.M."/>
            <person name="Zhukova N.V."/>
            <person name="Van Trappen S."/>
            <person name="Lee J.S."/>
            <person name="Kim S.B."/>
        </authorList>
    </citation>
    <scope>NUCLEOTIDE SEQUENCE [LARGE SCALE GENOMIC DNA]</scope>
    <source>
        <strain evidence="3 4">KMM 6351</strain>
    </source>
</reference>
<dbReference type="RefSeq" id="WP_251261521.1">
    <property type="nucleotide sequence ID" value="NZ_JAMQGP010000004.1"/>
</dbReference>
<dbReference type="Proteomes" id="UP001165393">
    <property type="component" value="Unassembled WGS sequence"/>
</dbReference>
<dbReference type="AlphaFoldDB" id="A0AA42B8D9"/>
<proteinExistence type="predicted"/>
<gene>
    <name evidence="3" type="ORF">NAF29_10515</name>
</gene>
<evidence type="ECO:0000259" key="2">
    <source>
        <dbReference type="Pfam" id="PF07589"/>
    </source>
</evidence>
<sequence length="229" mass="23448">MFKKCIAALALVATSLTAQADMIGGVEYTPGPFTTVTGAIEQKLNPVTGEFTVTGSLNTATGPFTCASCELTFVMGGYTLAAPPIDGIFSDTYIYTGGTIDIYVQQAGSTDKDLWLALEGHDVDQGFGDYSFIGNVNGFSGSITSLTGTGYLDVVGGIAADNFDTNVGIDGSDIAFNGSFGSPLYDSQGNLIATGSGDFHGATIPEPAAVALFGLGLLGCAAMARRRKA</sequence>
<dbReference type="InterPro" id="IPR013424">
    <property type="entry name" value="Ice-binding_C"/>
</dbReference>
<feature type="domain" description="Ice-binding protein C-terminal" evidence="2">
    <location>
        <begin position="203"/>
        <end position="227"/>
    </location>
</feature>
<dbReference type="NCBIfam" id="TIGR02595">
    <property type="entry name" value="PEP_CTERM"/>
    <property type="match status" value="1"/>
</dbReference>
<evidence type="ECO:0000256" key="1">
    <source>
        <dbReference type="SAM" id="SignalP"/>
    </source>
</evidence>
<dbReference type="Pfam" id="PF07589">
    <property type="entry name" value="PEP-CTERM"/>
    <property type="match status" value="1"/>
</dbReference>
<feature type="signal peptide" evidence="1">
    <location>
        <begin position="1"/>
        <end position="20"/>
    </location>
</feature>
<dbReference type="EMBL" id="JAMQGP010000004">
    <property type="protein sequence ID" value="MCM2680096.1"/>
    <property type="molecule type" value="Genomic_DNA"/>
</dbReference>
<keyword evidence="1" id="KW-0732">Signal</keyword>